<dbReference type="EMBL" id="JABBNI010000001">
    <property type="protein sequence ID" value="NMM61148.1"/>
    <property type="molecule type" value="Genomic_DNA"/>
</dbReference>
<dbReference type="Proteomes" id="UP000537131">
    <property type="component" value="Unassembled WGS sequence"/>
</dbReference>
<keyword evidence="2" id="KW-1185">Reference proteome</keyword>
<evidence type="ECO:0000313" key="2">
    <source>
        <dbReference type="Proteomes" id="UP000537131"/>
    </source>
</evidence>
<sequence length="75" mass="8490">MLLEKVCPVCNGLSAVNLLCERCKGTMEDMGRVQDYTDPYACQQEINDGINYCLHLFKCKQCNSAKRIKISKISL</sequence>
<dbReference type="AlphaFoldDB" id="A0A7Y0ECX7"/>
<protein>
    <submittedName>
        <fullName evidence="1">Uncharacterized protein</fullName>
    </submittedName>
</protein>
<accession>A0A7Y0ECX7</accession>
<gene>
    <name evidence="1" type="ORF">HBE96_00205</name>
</gene>
<organism evidence="1 2">
    <name type="scientific">Clostridium muellerianum</name>
    <dbReference type="NCBI Taxonomy" id="2716538"/>
    <lineage>
        <taxon>Bacteria</taxon>
        <taxon>Bacillati</taxon>
        <taxon>Bacillota</taxon>
        <taxon>Clostridia</taxon>
        <taxon>Eubacteriales</taxon>
        <taxon>Clostridiaceae</taxon>
        <taxon>Clostridium</taxon>
    </lineage>
</organism>
<evidence type="ECO:0000313" key="1">
    <source>
        <dbReference type="EMBL" id="NMM61148.1"/>
    </source>
</evidence>
<comment type="caution">
    <text evidence="1">The sequence shown here is derived from an EMBL/GenBank/DDBJ whole genome shotgun (WGS) entry which is preliminary data.</text>
</comment>
<reference evidence="1 2" key="1">
    <citation type="submission" date="2020-06" db="EMBL/GenBank/DDBJ databases">
        <title>Complete Genome Sequence of Clostridium muelleri sp. nov. P21T, an Acid-Alcohol Producing Acetogen Isolated from Old Hay.</title>
        <authorList>
            <person name="Duncan K.E."/>
            <person name="Tanner R.S."/>
        </authorList>
    </citation>
    <scope>NUCLEOTIDE SEQUENCE [LARGE SCALE GENOMIC DNA]</scope>
    <source>
        <strain evidence="1 2">P21</strain>
    </source>
</reference>
<proteinExistence type="predicted"/>
<name>A0A7Y0ECX7_9CLOT</name>